<dbReference type="Pfam" id="PF09339">
    <property type="entry name" value="HTH_IclR"/>
    <property type="match status" value="1"/>
</dbReference>
<dbReference type="Gene3D" id="1.10.10.10">
    <property type="entry name" value="Winged helix-like DNA-binding domain superfamily/Winged helix DNA-binding domain"/>
    <property type="match status" value="1"/>
</dbReference>
<comment type="caution">
    <text evidence="6">The sequence shown here is derived from an EMBL/GenBank/DDBJ whole genome shotgun (WGS) entry which is preliminary data.</text>
</comment>
<dbReference type="InterPro" id="IPR029016">
    <property type="entry name" value="GAF-like_dom_sf"/>
</dbReference>
<dbReference type="Gene3D" id="3.30.450.40">
    <property type="match status" value="1"/>
</dbReference>
<organism evidence="6 7">
    <name type="scientific">Nocardiopsis coralli</name>
    <dbReference type="NCBI Taxonomy" id="2772213"/>
    <lineage>
        <taxon>Bacteria</taxon>
        <taxon>Bacillati</taxon>
        <taxon>Actinomycetota</taxon>
        <taxon>Actinomycetes</taxon>
        <taxon>Streptosporangiales</taxon>
        <taxon>Nocardiopsidaceae</taxon>
        <taxon>Nocardiopsis</taxon>
    </lineage>
</organism>
<evidence type="ECO:0000259" key="4">
    <source>
        <dbReference type="PROSITE" id="PS51077"/>
    </source>
</evidence>
<dbReference type="SMART" id="SM00346">
    <property type="entry name" value="HTH_ICLR"/>
    <property type="match status" value="1"/>
</dbReference>
<keyword evidence="3" id="KW-0804">Transcription</keyword>
<dbReference type="InterPro" id="IPR014757">
    <property type="entry name" value="Tscrpt_reg_IclR_C"/>
</dbReference>
<keyword evidence="1" id="KW-0805">Transcription regulation</keyword>
<evidence type="ECO:0000256" key="1">
    <source>
        <dbReference type="ARBA" id="ARBA00023015"/>
    </source>
</evidence>
<dbReference type="InterPro" id="IPR036388">
    <property type="entry name" value="WH-like_DNA-bd_sf"/>
</dbReference>
<proteinExistence type="predicted"/>
<keyword evidence="2" id="KW-0238">DNA-binding</keyword>
<reference evidence="6 7" key="1">
    <citation type="submission" date="2020-09" db="EMBL/GenBank/DDBJ databases">
        <title>Diversity and distribution of actinomycetes associated with coral in the coast of Hainan.</title>
        <authorList>
            <person name="Li F."/>
        </authorList>
    </citation>
    <scope>NUCLEOTIDE SEQUENCE [LARGE SCALE GENOMIC DNA]</scope>
    <source>
        <strain evidence="6 7">HNM0947</strain>
    </source>
</reference>
<dbReference type="PROSITE" id="PS51078">
    <property type="entry name" value="ICLR_ED"/>
    <property type="match status" value="1"/>
</dbReference>
<dbReference type="InterPro" id="IPR005471">
    <property type="entry name" value="Tscrpt_reg_IclR_N"/>
</dbReference>
<dbReference type="PANTHER" id="PTHR30136:SF2">
    <property type="entry name" value="TRANSCRIPTIONAL REGULATOR ICLR"/>
    <property type="match status" value="1"/>
</dbReference>
<sequence length="255" mass="27919">MARRTPALQRGLDILELFTDGRESVSAPEVVAELGLPRTTVHELLHTLSARAYLTRHPEIPGRYRPGLQLFRLGSAYTDGLDLPTLGREAAREMVEECNETSHVAVLDDRHIVYLAKVDSSHAVRMVSSLGRRLPAHCTALGKVLLAALPDEEVLRRLGQGRLEPLSADSITDPDRLVRELAGVRDSGSAVEVCEANPDVSCVSAPVRDRTGQVVAALSISVPQHRWSDERCEQLRELVRDGARRFSLRLGASGA</sequence>
<dbReference type="PANTHER" id="PTHR30136">
    <property type="entry name" value="HELIX-TURN-HELIX TRANSCRIPTIONAL REGULATOR, ICLR FAMILY"/>
    <property type="match status" value="1"/>
</dbReference>
<accession>A0ABR9PDU4</accession>
<evidence type="ECO:0000259" key="5">
    <source>
        <dbReference type="PROSITE" id="PS51078"/>
    </source>
</evidence>
<evidence type="ECO:0000313" key="6">
    <source>
        <dbReference type="EMBL" id="MBE3002023.1"/>
    </source>
</evidence>
<dbReference type="InterPro" id="IPR036390">
    <property type="entry name" value="WH_DNA-bd_sf"/>
</dbReference>
<feature type="domain" description="HTH iclR-type" evidence="4">
    <location>
        <begin position="5"/>
        <end position="68"/>
    </location>
</feature>
<evidence type="ECO:0000313" key="7">
    <source>
        <dbReference type="Proteomes" id="UP000806528"/>
    </source>
</evidence>
<dbReference type="Proteomes" id="UP000806528">
    <property type="component" value="Unassembled WGS sequence"/>
</dbReference>
<gene>
    <name evidence="6" type="ORF">IDM40_25480</name>
</gene>
<dbReference type="Pfam" id="PF01614">
    <property type="entry name" value="IclR_C"/>
    <property type="match status" value="1"/>
</dbReference>
<dbReference type="InterPro" id="IPR050707">
    <property type="entry name" value="HTH_MetabolicPath_Reg"/>
</dbReference>
<dbReference type="SUPFAM" id="SSF46785">
    <property type="entry name" value="Winged helix' DNA-binding domain"/>
    <property type="match status" value="1"/>
</dbReference>
<keyword evidence="7" id="KW-1185">Reference proteome</keyword>
<protein>
    <submittedName>
        <fullName evidence="6">IclR family transcriptional regulator</fullName>
    </submittedName>
</protein>
<dbReference type="RefSeq" id="WP_193124609.1">
    <property type="nucleotide sequence ID" value="NZ_JADBGI010000032.1"/>
</dbReference>
<name>A0ABR9PDU4_9ACTN</name>
<dbReference type="EMBL" id="JADBGI010000032">
    <property type="protein sequence ID" value="MBE3002023.1"/>
    <property type="molecule type" value="Genomic_DNA"/>
</dbReference>
<feature type="domain" description="IclR-ED" evidence="5">
    <location>
        <begin position="69"/>
        <end position="252"/>
    </location>
</feature>
<evidence type="ECO:0000256" key="3">
    <source>
        <dbReference type="ARBA" id="ARBA00023163"/>
    </source>
</evidence>
<evidence type="ECO:0000256" key="2">
    <source>
        <dbReference type="ARBA" id="ARBA00023125"/>
    </source>
</evidence>
<dbReference type="PROSITE" id="PS51077">
    <property type="entry name" value="HTH_ICLR"/>
    <property type="match status" value="1"/>
</dbReference>
<dbReference type="SUPFAM" id="SSF55781">
    <property type="entry name" value="GAF domain-like"/>
    <property type="match status" value="1"/>
</dbReference>